<dbReference type="InterPro" id="IPR027417">
    <property type="entry name" value="P-loop_NTPase"/>
</dbReference>
<accession>A0ABQ4MBD5</accession>
<dbReference type="EMBL" id="BOSL01000006">
    <property type="protein sequence ID" value="GIP53294.1"/>
    <property type="molecule type" value="Genomic_DNA"/>
</dbReference>
<proteinExistence type="predicted"/>
<organism evidence="1 2">
    <name type="scientific">Paenibacillus vini</name>
    <dbReference type="NCBI Taxonomy" id="1476024"/>
    <lineage>
        <taxon>Bacteria</taxon>
        <taxon>Bacillati</taxon>
        <taxon>Bacillota</taxon>
        <taxon>Bacilli</taxon>
        <taxon>Bacillales</taxon>
        <taxon>Paenibacillaceae</taxon>
        <taxon>Paenibacillus</taxon>
    </lineage>
</organism>
<evidence type="ECO:0000313" key="2">
    <source>
        <dbReference type="Proteomes" id="UP000679992"/>
    </source>
</evidence>
<protein>
    <recommendedName>
        <fullName evidence="3">Thymidylate kinase</fullName>
    </recommendedName>
</protein>
<evidence type="ECO:0008006" key="3">
    <source>
        <dbReference type="Google" id="ProtNLM"/>
    </source>
</evidence>
<dbReference type="Proteomes" id="UP000679992">
    <property type="component" value="Unassembled WGS sequence"/>
</dbReference>
<sequence length="268" mass="31672">MKNTKLILFEGIPGSGKTTTSQQLFNHLLEDGVPAKLYIEGSEHPIDLPFFAYLTQYEYNDLLFKFPQQAEWIKVNSIIELDYVLIPYKEPVPKPWNDELIEYLKSKEFCYSDKPVVPFKIFKRVFNKRFERYVASMVNTDTVTIFESILFQHQIHDIHRLYPEITENEIIKYLGELAVLFCPLNPVLFYITQDSVKESLEHTAAIRSKPKWASSKTIDYYIYRKNIELEAVKYLPFNTYILNNSDRDWKEMFDVIRTTLSLENSMMS</sequence>
<dbReference type="SUPFAM" id="SSF52540">
    <property type="entry name" value="P-loop containing nucleoside triphosphate hydrolases"/>
    <property type="match status" value="1"/>
</dbReference>
<comment type="caution">
    <text evidence="1">The sequence shown here is derived from an EMBL/GenBank/DDBJ whole genome shotgun (WGS) entry which is preliminary data.</text>
</comment>
<reference evidence="1 2" key="1">
    <citation type="submission" date="2021-03" db="EMBL/GenBank/DDBJ databases">
        <title>Antimicrobial resistance genes in bacteria isolated from Japanese honey, and their potential for conferring macrolide and lincosamide resistance in the American foulbrood pathogen Paenibacillus larvae.</title>
        <authorList>
            <person name="Okamoto M."/>
            <person name="Kumagai M."/>
            <person name="Kanamori H."/>
            <person name="Takamatsu D."/>
        </authorList>
    </citation>
    <scope>NUCLEOTIDE SEQUENCE [LARGE SCALE GENOMIC DNA]</scope>
    <source>
        <strain evidence="1 2">J42TS3</strain>
    </source>
</reference>
<name>A0ABQ4MBD5_9BACL</name>
<dbReference type="RefSeq" id="WP_213654891.1">
    <property type="nucleotide sequence ID" value="NZ_BOSL01000006.1"/>
</dbReference>
<keyword evidence="2" id="KW-1185">Reference proteome</keyword>
<gene>
    <name evidence="1" type="ORF">J42TS3_23290</name>
</gene>
<evidence type="ECO:0000313" key="1">
    <source>
        <dbReference type="EMBL" id="GIP53294.1"/>
    </source>
</evidence>
<dbReference type="Gene3D" id="3.40.50.300">
    <property type="entry name" value="P-loop containing nucleotide triphosphate hydrolases"/>
    <property type="match status" value="1"/>
</dbReference>